<feature type="compositionally biased region" description="Pro residues" evidence="1">
    <location>
        <begin position="19"/>
        <end position="32"/>
    </location>
</feature>
<feature type="region of interest" description="Disordered" evidence="1">
    <location>
        <begin position="265"/>
        <end position="287"/>
    </location>
</feature>
<feature type="compositionally biased region" description="Low complexity" evidence="1">
    <location>
        <begin position="33"/>
        <end position="68"/>
    </location>
</feature>
<dbReference type="AlphaFoldDB" id="A0A6A5URY0"/>
<evidence type="ECO:0000313" key="4">
    <source>
        <dbReference type="Proteomes" id="UP000800036"/>
    </source>
</evidence>
<name>A0A6A5URY0_9PLEO</name>
<feature type="transmembrane region" description="Helical" evidence="2">
    <location>
        <begin position="644"/>
        <end position="666"/>
    </location>
</feature>
<keyword evidence="2" id="KW-0812">Transmembrane</keyword>
<organism evidence="3 4">
    <name type="scientific">Bimuria novae-zelandiae CBS 107.79</name>
    <dbReference type="NCBI Taxonomy" id="1447943"/>
    <lineage>
        <taxon>Eukaryota</taxon>
        <taxon>Fungi</taxon>
        <taxon>Dikarya</taxon>
        <taxon>Ascomycota</taxon>
        <taxon>Pezizomycotina</taxon>
        <taxon>Dothideomycetes</taxon>
        <taxon>Pleosporomycetidae</taxon>
        <taxon>Pleosporales</taxon>
        <taxon>Massarineae</taxon>
        <taxon>Didymosphaeriaceae</taxon>
        <taxon>Bimuria</taxon>
    </lineage>
</organism>
<feature type="region of interest" description="Disordered" evidence="1">
    <location>
        <begin position="515"/>
        <end position="539"/>
    </location>
</feature>
<keyword evidence="2" id="KW-1133">Transmembrane helix</keyword>
<feature type="region of interest" description="Disordered" evidence="1">
    <location>
        <begin position="423"/>
        <end position="461"/>
    </location>
</feature>
<gene>
    <name evidence="3" type="ORF">BU23DRAFT_573019</name>
</gene>
<accession>A0A6A5URY0</accession>
<evidence type="ECO:0000256" key="2">
    <source>
        <dbReference type="SAM" id="Phobius"/>
    </source>
</evidence>
<proteinExistence type="predicted"/>
<keyword evidence="2" id="KW-0472">Membrane</keyword>
<dbReference type="Proteomes" id="UP000800036">
    <property type="component" value="Unassembled WGS sequence"/>
</dbReference>
<sequence>MIVGQGFVALKLPPQEAAAPPPQEAAAPPPQEAAPLPQEAAPLPQDDSLLPLDDDSLPPLDAAPPSLQKAAPTTYEDATPSQFTPPYLPYDPLAEVYEVSDGTDSTIRVITHECLEGDALRCVIKPVKIHVPLQLDDYVRAGDILKFLQAMAPRPLPPPSSSAPISAPSSNVVSSTRYAIYTTSSYPQCPVLTRTNFSPMIKPTAASSFIVVSATAQPVPPVKTTIGVPGKPSAAVSSAPAGEVFVITATPEDGGTTITTTITLTPDTPVSDAPASSTDLDLSSSSVPTGTTVTSKLTLGSTVIPIETTIPVGTSSIVVPIGSTTVPIVSYLTVTIPAAATSPAPNALTTKALTLGSTVIPIETTISLGPLSSIAVPIGSITLPIVSYITATLQAAKATSHSKSAPKMPTPAIPIQAISTVRRPPGGWPFESQPTKSVSKLSSGSKPTTSSSSAPAGRPFGIDLGGPTGILALDGTFPDPTPPSPAAATPLSVEEAIMQLVDKLNHPWNQNGHARVPDHVPDGGQHKRDVNAPGRPAEHGVKLTSNVAKISLSEYQTINPNAKLLRKLRANHLLLLPKELDAAAEVNTAEPFVPVEGLDVEKRSVGDTRLFAEQHPWFSYVRAIEADMVEREADWKKYNDGMTLAVFVVCTMVLTAAVVGGVAWFLRRNRERSGLRY</sequence>
<protein>
    <submittedName>
        <fullName evidence="3">Uncharacterized protein</fullName>
    </submittedName>
</protein>
<evidence type="ECO:0000256" key="1">
    <source>
        <dbReference type="SAM" id="MobiDB-lite"/>
    </source>
</evidence>
<feature type="compositionally biased region" description="Low complexity" evidence="1">
    <location>
        <begin position="439"/>
        <end position="457"/>
    </location>
</feature>
<evidence type="ECO:0000313" key="3">
    <source>
        <dbReference type="EMBL" id="KAF1967711.1"/>
    </source>
</evidence>
<dbReference type="EMBL" id="ML976729">
    <property type="protein sequence ID" value="KAF1967711.1"/>
    <property type="molecule type" value="Genomic_DNA"/>
</dbReference>
<reference evidence="3" key="1">
    <citation type="journal article" date="2020" name="Stud. Mycol.">
        <title>101 Dothideomycetes genomes: a test case for predicting lifestyles and emergence of pathogens.</title>
        <authorList>
            <person name="Haridas S."/>
            <person name="Albert R."/>
            <person name="Binder M."/>
            <person name="Bloem J."/>
            <person name="Labutti K."/>
            <person name="Salamov A."/>
            <person name="Andreopoulos B."/>
            <person name="Baker S."/>
            <person name="Barry K."/>
            <person name="Bills G."/>
            <person name="Bluhm B."/>
            <person name="Cannon C."/>
            <person name="Castanera R."/>
            <person name="Culley D."/>
            <person name="Daum C."/>
            <person name="Ezra D."/>
            <person name="Gonzalez J."/>
            <person name="Henrissat B."/>
            <person name="Kuo A."/>
            <person name="Liang C."/>
            <person name="Lipzen A."/>
            <person name="Lutzoni F."/>
            <person name="Magnuson J."/>
            <person name="Mondo S."/>
            <person name="Nolan M."/>
            <person name="Ohm R."/>
            <person name="Pangilinan J."/>
            <person name="Park H.-J."/>
            <person name="Ramirez L."/>
            <person name="Alfaro M."/>
            <person name="Sun H."/>
            <person name="Tritt A."/>
            <person name="Yoshinaga Y."/>
            <person name="Zwiers L.-H."/>
            <person name="Turgeon B."/>
            <person name="Goodwin S."/>
            <person name="Spatafora J."/>
            <person name="Crous P."/>
            <person name="Grigoriev I."/>
        </authorList>
    </citation>
    <scope>NUCLEOTIDE SEQUENCE</scope>
    <source>
        <strain evidence="3">CBS 107.79</strain>
    </source>
</reference>
<dbReference type="OrthoDB" id="3801523at2759"/>
<feature type="region of interest" description="Disordered" evidence="1">
    <location>
        <begin position="13"/>
        <end position="84"/>
    </location>
</feature>
<keyword evidence="4" id="KW-1185">Reference proteome</keyword>